<name>A0A7J7D8U0_TRIWF</name>
<dbReference type="Pfam" id="PF07732">
    <property type="entry name" value="Cu-oxidase_3"/>
    <property type="match status" value="1"/>
</dbReference>
<dbReference type="Gene3D" id="2.60.40.420">
    <property type="entry name" value="Cupredoxins - blue copper proteins"/>
    <property type="match status" value="1"/>
</dbReference>
<dbReference type="PANTHER" id="PTHR11709:SF267">
    <property type="entry name" value="MULTI-COPPER OXIDASE TYPE I FAMILY PROTEIN-RELATED"/>
    <property type="match status" value="1"/>
</dbReference>
<dbReference type="PANTHER" id="PTHR11709">
    <property type="entry name" value="MULTI-COPPER OXIDASE"/>
    <property type="match status" value="1"/>
</dbReference>
<dbReference type="InterPro" id="IPR045087">
    <property type="entry name" value="Cu-oxidase_fam"/>
</dbReference>
<comment type="caution">
    <text evidence="3">The sequence shown here is derived from an EMBL/GenBank/DDBJ whole genome shotgun (WGS) entry which is preliminary data.</text>
</comment>
<dbReference type="EMBL" id="JAAARO010000009">
    <property type="protein sequence ID" value="KAF5742731.1"/>
    <property type="molecule type" value="Genomic_DNA"/>
</dbReference>
<comment type="similarity">
    <text evidence="1">Belongs to the multicopper oxidase family.</text>
</comment>
<dbReference type="InterPro" id="IPR008972">
    <property type="entry name" value="Cupredoxin"/>
</dbReference>
<sequence>MSTLLTVQHIDILRLMVEWVLRRKNSYEDRVYGTTCPIPPGKKFTYTMQMKDQNGIFYYYPSLAFLKPAGGFGGIRILSRPLIHVPFPELAGNFTLLIGDWCKPNLLILKAILDGGHRLPSPDGVPINSGGSIASFTFEQDMIQIFANRPYHSGIIEFIWSYLTVLDSVWTKGLRVLKDISVLRT</sequence>
<keyword evidence="4" id="KW-1185">Reference proteome</keyword>
<dbReference type="Proteomes" id="UP000593562">
    <property type="component" value="Unassembled WGS sequence"/>
</dbReference>
<evidence type="ECO:0000313" key="4">
    <source>
        <dbReference type="Proteomes" id="UP000593562"/>
    </source>
</evidence>
<dbReference type="GO" id="GO:0016491">
    <property type="term" value="F:oxidoreductase activity"/>
    <property type="evidence" value="ECO:0007669"/>
    <property type="project" value="TreeGrafter"/>
</dbReference>
<gene>
    <name evidence="3" type="ORF">HS088_TW09G00789</name>
</gene>
<dbReference type="SUPFAM" id="SSF49503">
    <property type="entry name" value="Cupredoxins"/>
    <property type="match status" value="1"/>
</dbReference>
<dbReference type="InterPro" id="IPR011707">
    <property type="entry name" value="Cu-oxidase-like_N"/>
</dbReference>
<organism evidence="3 4">
    <name type="scientific">Tripterygium wilfordii</name>
    <name type="common">Thunder God vine</name>
    <dbReference type="NCBI Taxonomy" id="458696"/>
    <lineage>
        <taxon>Eukaryota</taxon>
        <taxon>Viridiplantae</taxon>
        <taxon>Streptophyta</taxon>
        <taxon>Embryophyta</taxon>
        <taxon>Tracheophyta</taxon>
        <taxon>Spermatophyta</taxon>
        <taxon>Magnoliopsida</taxon>
        <taxon>eudicotyledons</taxon>
        <taxon>Gunneridae</taxon>
        <taxon>Pentapetalae</taxon>
        <taxon>rosids</taxon>
        <taxon>fabids</taxon>
        <taxon>Celastrales</taxon>
        <taxon>Celastraceae</taxon>
        <taxon>Tripterygium</taxon>
    </lineage>
</organism>
<protein>
    <submittedName>
        <fullName evidence="3">L-ascorbate oxidase</fullName>
    </submittedName>
</protein>
<reference evidence="3 4" key="1">
    <citation type="journal article" date="2020" name="Nat. Commun.">
        <title>Genome of Tripterygium wilfordii and identification of cytochrome P450 involved in triptolide biosynthesis.</title>
        <authorList>
            <person name="Tu L."/>
            <person name="Su P."/>
            <person name="Zhang Z."/>
            <person name="Gao L."/>
            <person name="Wang J."/>
            <person name="Hu T."/>
            <person name="Zhou J."/>
            <person name="Zhang Y."/>
            <person name="Zhao Y."/>
            <person name="Liu Y."/>
            <person name="Song Y."/>
            <person name="Tong Y."/>
            <person name="Lu Y."/>
            <person name="Yang J."/>
            <person name="Xu C."/>
            <person name="Jia M."/>
            <person name="Peters R.J."/>
            <person name="Huang L."/>
            <person name="Gao W."/>
        </authorList>
    </citation>
    <scope>NUCLEOTIDE SEQUENCE [LARGE SCALE GENOMIC DNA]</scope>
    <source>
        <strain evidence="4">cv. XIE 37</strain>
        <tissue evidence="3">Leaf</tissue>
    </source>
</reference>
<dbReference type="GO" id="GO:0005507">
    <property type="term" value="F:copper ion binding"/>
    <property type="evidence" value="ECO:0007669"/>
    <property type="project" value="InterPro"/>
</dbReference>
<proteinExistence type="inferred from homology"/>
<dbReference type="AlphaFoldDB" id="A0A7J7D8U0"/>
<feature type="domain" description="Plastocyanin-like" evidence="2">
    <location>
        <begin position="22"/>
        <end position="80"/>
    </location>
</feature>
<dbReference type="InParanoid" id="A0A7J7D8U0"/>
<evidence type="ECO:0000256" key="1">
    <source>
        <dbReference type="ARBA" id="ARBA00010609"/>
    </source>
</evidence>
<evidence type="ECO:0000259" key="2">
    <source>
        <dbReference type="Pfam" id="PF07732"/>
    </source>
</evidence>
<accession>A0A7J7D8U0</accession>
<evidence type="ECO:0000313" key="3">
    <source>
        <dbReference type="EMBL" id="KAF5742731.1"/>
    </source>
</evidence>